<comment type="caution">
    <text evidence="3">The sequence shown here is derived from an EMBL/GenBank/DDBJ whole genome shotgun (WGS) entry which is preliminary data.</text>
</comment>
<organism evidence="3 4">
    <name type="scientific">Phytophthora infestans</name>
    <name type="common">Potato late blight agent</name>
    <name type="synonym">Botrytis infestans</name>
    <dbReference type="NCBI Taxonomy" id="4787"/>
    <lineage>
        <taxon>Eukaryota</taxon>
        <taxon>Sar</taxon>
        <taxon>Stramenopiles</taxon>
        <taxon>Oomycota</taxon>
        <taxon>Peronosporomycetes</taxon>
        <taxon>Peronosporales</taxon>
        <taxon>Peronosporaceae</taxon>
        <taxon>Phytophthora</taxon>
    </lineage>
</organism>
<evidence type="ECO:0000256" key="2">
    <source>
        <dbReference type="SAM" id="MobiDB-lite"/>
    </source>
</evidence>
<dbReference type="AlphaFoldDB" id="A0A833VZT8"/>
<sequence length="103" mass="11919">MANEVIGELEDQNVHAKRSQRKNCSSSIQGRRPHVYDRHEMGKLNEKLICLKDKYARLEKKLEDERAKYRILEFSSTRLYSELIATRDALRGGWGEGTSGFTC</sequence>
<evidence type="ECO:0000313" key="3">
    <source>
        <dbReference type="EMBL" id="KAF4035854.1"/>
    </source>
</evidence>
<evidence type="ECO:0000313" key="4">
    <source>
        <dbReference type="Proteomes" id="UP000602510"/>
    </source>
</evidence>
<name>A0A833VZT8_PHYIN</name>
<keyword evidence="1" id="KW-0175">Coiled coil</keyword>
<dbReference type="Proteomes" id="UP000602510">
    <property type="component" value="Unassembled WGS sequence"/>
</dbReference>
<proteinExistence type="predicted"/>
<evidence type="ECO:0000256" key="1">
    <source>
        <dbReference type="SAM" id="Coils"/>
    </source>
</evidence>
<feature type="region of interest" description="Disordered" evidence="2">
    <location>
        <begin position="1"/>
        <end position="32"/>
    </location>
</feature>
<protein>
    <submittedName>
        <fullName evidence="3">Uncharacterized protein</fullName>
    </submittedName>
</protein>
<accession>A0A833VZT8</accession>
<gene>
    <name evidence="3" type="ORF">GN244_ATG12085</name>
</gene>
<dbReference type="EMBL" id="WSZM01000290">
    <property type="protein sequence ID" value="KAF4035854.1"/>
    <property type="molecule type" value="Genomic_DNA"/>
</dbReference>
<keyword evidence="4" id="KW-1185">Reference proteome</keyword>
<reference evidence="3" key="1">
    <citation type="submission" date="2020-04" db="EMBL/GenBank/DDBJ databases">
        <title>Hybrid Assembly of Korean Phytophthora infestans isolates.</title>
        <authorList>
            <person name="Prokchorchik M."/>
            <person name="Lee Y."/>
            <person name="Seo J."/>
            <person name="Cho J.-H."/>
            <person name="Park Y.-E."/>
            <person name="Jang D.-C."/>
            <person name="Im J.-S."/>
            <person name="Choi J.-G."/>
            <person name="Park H.-J."/>
            <person name="Lee G.-B."/>
            <person name="Lee Y.-G."/>
            <person name="Hong S.-Y."/>
            <person name="Cho K."/>
            <person name="Sohn K.H."/>
        </authorList>
    </citation>
    <scope>NUCLEOTIDE SEQUENCE</scope>
    <source>
        <strain evidence="3">KR_1_A1</strain>
    </source>
</reference>
<feature type="coiled-coil region" evidence="1">
    <location>
        <begin position="41"/>
        <end position="75"/>
    </location>
</feature>